<evidence type="ECO:0000313" key="2">
    <source>
        <dbReference type="EnsemblMetazoa" id="ASIC007662-PA"/>
    </source>
</evidence>
<dbReference type="VEuPathDB" id="VectorBase:ASIC007662"/>
<sequence>MAEGLQPVKVCRVTPTPALRPAVVTLDASVCGRAPKAANRRRPPPCRVLCCFLPGDHLRKLHIAALTQLPANSA</sequence>
<dbReference type="Proteomes" id="UP000030765">
    <property type="component" value="Unassembled WGS sequence"/>
</dbReference>
<dbReference type="EnsemblMetazoa" id="ASIC007662-RA">
    <property type="protein sequence ID" value="ASIC007662-PA"/>
    <property type="gene ID" value="ASIC007662"/>
</dbReference>
<organism evidence="1">
    <name type="scientific">Anopheles sinensis</name>
    <name type="common">Mosquito</name>
    <dbReference type="NCBI Taxonomy" id="74873"/>
    <lineage>
        <taxon>Eukaryota</taxon>
        <taxon>Metazoa</taxon>
        <taxon>Ecdysozoa</taxon>
        <taxon>Arthropoda</taxon>
        <taxon>Hexapoda</taxon>
        <taxon>Insecta</taxon>
        <taxon>Pterygota</taxon>
        <taxon>Neoptera</taxon>
        <taxon>Endopterygota</taxon>
        <taxon>Diptera</taxon>
        <taxon>Nematocera</taxon>
        <taxon>Culicoidea</taxon>
        <taxon>Culicidae</taxon>
        <taxon>Anophelinae</taxon>
        <taxon>Anopheles</taxon>
    </lineage>
</organism>
<keyword evidence="3" id="KW-1185">Reference proteome</keyword>
<protein>
    <submittedName>
        <fullName evidence="1 2">L-ascorbate oxidase-like protein</fullName>
    </submittedName>
</protein>
<dbReference type="AlphaFoldDB" id="A0A084VQ83"/>
<dbReference type="EMBL" id="ATLV01015146">
    <property type="status" value="NOT_ANNOTATED_CDS"/>
    <property type="molecule type" value="Genomic_DNA"/>
</dbReference>
<proteinExistence type="predicted"/>
<evidence type="ECO:0000313" key="3">
    <source>
        <dbReference type="Proteomes" id="UP000030765"/>
    </source>
</evidence>
<reference evidence="1 3" key="1">
    <citation type="journal article" date="2014" name="BMC Genomics">
        <title>Genome sequence of Anopheles sinensis provides insight into genetics basis of mosquito competence for malaria parasites.</title>
        <authorList>
            <person name="Zhou D."/>
            <person name="Zhang D."/>
            <person name="Ding G."/>
            <person name="Shi L."/>
            <person name="Hou Q."/>
            <person name="Ye Y."/>
            <person name="Xu Y."/>
            <person name="Zhou H."/>
            <person name="Xiong C."/>
            <person name="Li S."/>
            <person name="Yu J."/>
            <person name="Hong S."/>
            <person name="Yu X."/>
            <person name="Zou P."/>
            <person name="Chen C."/>
            <person name="Chang X."/>
            <person name="Wang W."/>
            <person name="Lv Y."/>
            <person name="Sun Y."/>
            <person name="Ma L."/>
            <person name="Shen B."/>
            <person name="Zhu C."/>
        </authorList>
    </citation>
    <scope>NUCLEOTIDE SEQUENCE [LARGE SCALE GENOMIC DNA]</scope>
</reference>
<reference evidence="2" key="2">
    <citation type="submission" date="2020-05" db="UniProtKB">
        <authorList>
            <consortium name="EnsemblMetazoa"/>
        </authorList>
    </citation>
    <scope>IDENTIFICATION</scope>
</reference>
<dbReference type="EMBL" id="KE525003">
    <property type="protein sequence ID" value="KFB40127.1"/>
    <property type="molecule type" value="Genomic_DNA"/>
</dbReference>
<accession>A0A084VQ83</accession>
<name>A0A084VQ83_ANOSI</name>
<evidence type="ECO:0000313" key="1">
    <source>
        <dbReference type="EMBL" id="KFB40127.1"/>
    </source>
</evidence>
<gene>
    <name evidence="1" type="ORF">ZHAS_00007662</name>
</gene>